<sequence length="215" mass="24066">MSELIVSLAKSGRSSFRRKLIGGGGYVSDLVCTEAYLEWLASVSGTAIYPITVDLAADDSGIHQRKLASVNEHGDTPVHQFKDIAEQYDASTSKCDLLKETIEQMKAEIKLKRVVDEQCALEFAYLPRQLDAKILEYKNLKEKNTSLEAELRQKSGIEDCNQSLSVKLNKKLVVLQSHQPMPGITLAKKYEDLLAAHEDIKKKLITKEDFISHSK</sequence>
<feature type="coiled-coil region" evidence="1">
    <location>
        <begin position="88"/>
        <end position="157"/>
    </location>
</feature>
<evidence type="ECO:0000313" key="2">
    <source>
        <dbReference type="EMBL" id="KAF6139812.1"/>
    </source>
</evidence>
<dbReference type="AlphaFoldDB" id="A0A7J7LB88"/>
<comment type="caution">
    <text evidence="2">The sequence shown here is derived from an EMBL/GenBank/DDBJ whole genome shotgun (WGS) entry which is preliminary data.</text>
</comment>
<protein>
    <submittedName>
        <fullName evidence="2">Uncharacterized protein</fullName>
    </submittedName>
</protein>
<evidence type="ECO:0000256" key="1">
    <source>
        <dbReference type="SAM" id="Coils"/>
    </source>
</evidence>
<evidence type="ECO:0000313" key="3">
    <source>
        <dbReference type="Proteomes" id="UP000541444"/>
    </source>
</evidence>
<keyword evidence="1" id="KW-0175">Coiled coil</keyword>
<accession>A0A7J7LB88</accession>
<proteinExistence type="predicted"/>
<organism evidence="2 3">
    <name type="scientific">Kingdonia uniflora</name>
    <dbReference type="NCBI Taxonomy" id="39325"/>
    <lineage>
        <taxon>Eukaryota</taxon>
        <taxon>Viridiplantae</taxon>
        <taxon>Streptophyta</taxon>
        <taxon>Embryophyta</taxon>
        <taxon>Tracheophyta</taxon>
        <taxon>Spermatophyta</taxon>
        <taxon>Magnoliopsida</taxon>
        <taxon>Ranunculales</taxon>
        <taxon>Circaeasteraceae</taxon>
        <taxon>Kingdonia</taxon>
    </lineage>
</organism>
<dbReference type="EMBL" id="JACGCM010002435">
    <property type="protein sequence ID" value="KAF6139812.1"/>
    <property type="molecule type" value="Genomic_DNA"/>
</dbReference>
<reference evidence="2 3" key="1">
    <citation type="journal article" date="2020" name="IScience">
        <title>Genome Sequencing of the Endangered Kingdonia uniflora (Circaeasteraceae, Ranunculales) Reveals Potential Mechanisms of Evolutionary Specialization.</title>
        <authorList>
            <person name="Sun Y."/>
            <person name="Deng T."/>
            <person name="Zhang A."/>
            <person name="Moore M.J."/>
            <person name="Landis J.B."/>
            <person name="Lin N."/>
            <person name="Zhang H."/>
            <person name="Zhang X."/>
            <person name="Huang J."/>
            <person name="Zhang X."/>
            <person name="Sun H."/>
            <person name="Wang H."/>
        </authorList>
    </citation>
    <scope>NUCLEOTIDE SEQUENCE [LARGE SCALE GENOMIC DNA]</scope>
    <source>
        <strain evidence="2">TB1705</strain>
        <tissue evidence="2">Leaf</tissue>
    </source>
</reference>
<gene>
    <name evidence="2" type="ORF">GIB67_009659</name>
</gene>
<name>A0A7J7LB88_9MAGN</name>
<dbReference type="Proteomes" id="UP000541444">
    <property type="component" value="Unassembled WGS sequence"/>
</dbReference>
<keyword evidence="3" id="KW-1185">Reference proteome</keyword>